<dbReference type="PIRSF" id="PIRSF027386">
    <property type="entry name" value="UCP027386_ABC_sbc_TM0202"/>
    <property type="match status" value="1"/>
</dbReference>
<dbReference type="Gene3D" id="3.40.190.10">
    <property type="entry name" value="Periplasmic binding protein-like II"/>
    <property type="match status" value="2"/>
</dbReference>
<sequence length="274" mass="29342">MNKSESGETKGSYNITVSAAPDDVTAKIISGEIDIAAVPTNLAAVLYNKTEGGVSVLAVNTLGVLYVLENGDSVNSISDLSGKTIYSSGQGAVPEYVLNYMLEKNGVTDAAIEYMSEHEEVAAALADGTAQIAMLPEPFVTAAMMKNPDLRIALNVTDEWSKVSDSELAMGCIIVRNDFLKEHEGAVQTFLSEYKDSIEFVNNNITDASKLVEKYGIMATAQAAEKSIPNCNIVFVDGSEMENMLNGLYDVLYAANPKAVGGTVPAKEFYYESK</sequence>
<dbReference type="InterPro" id="IPR027024">
    <property type="entry name" value="UCP027386_ABC_sbc_TM0202"/>
</dbReference>
<dbReference type="AlphaFoldDB" id="A0A645ARU7"/>
<protein>
    <submittedName>
        <fullName evidence="1">Uncharacterized protein</fullName>
    </submittedName>
</protein>
<gene>
    <name evidence="1" type="ORF">SDC9_102586</name>
</gene>
<organism evidence="1">
    <name type="scientific">bioreactor metagenome</name>
    <dbReference type="NCBI Taxonomy" id="1076179"/>
    <lineage>
        <taxon>unclassified sequences</taxon>
        <taxon>metagenomes</taxon>
        <taxon>ecological metagenomes</taxon>
    </lineage>
</organism>
<name>A0A645ARU7_9ZZZZ</name>
<dbReference type="EMBL" id="VSSQ01015436">
    <property type="protein sequence ID" value="MPM55789.1"/>
    <property type="molecule type" value="Genomic_DNA"/>
</dbReference>
<evidence type="ECO:0000313" key="1">
    <source>
        <dbReference type="EMBL" id="MPM55789.1"/>
    </source>
</evidence>
<reference evidence="1" key="1">
    <citation type="submission" date="2019-08" db="EMBL/GenBank/DDBJ databases">
        <authorList>
            <person name="Kucharzyk K."/>
            <person name="Murdoch R.W."/>
            <person name="Higgins S."/>
            <person name="Loffler F."/>
        </authorList>
    </citation>
    <scope>NUCLEOTIDE SEQUENCE</scope>
</reference>
<dbReference type="PANTHER" id="PTHR30024:SF46">
    <property type="entry name" value="ABC TRANSPORTER, SUBSTRATE-BINDING LIPOPROTEIN"/>
    <property type="match status" value="1"/>
</dbReference>
<comment type="caution">
    <text evidence="1">The sequence shown here is derived from an EMBL/GenBank/DDBJ whole genome shotgun (WGS) entry which is preliminary data.</text>
</comment>
<dbReference type="PANTHER" id="PTHR30024">
    <property type="entry name" value="ALIPHATIC SULFONATES-BINDING PROTEIN-RELATED"/>
    <property type="match status" value="1"/>
</dbReference>
<dbReference type="SUPFAM" id="SSF53850">
    <property type="entry name" value="Periplasmic binding protein-like II"/>
    <property type="match status" value="1"/>
</dbReference>
<dbReference type="Pfam" id="PF12974">
    <property type="entry name" value="Phosphonate-bd"/>
    <property type="match status" value="1"/>
</dbReference>
<proteinExistence type="predicted"/>
<accession>A0A645ARU7</accession>